<reference evidence="2" key="1">
    <citation type="journal article" date="2013" name="Nat. Commun.">
        <title>Whole-genome sequencing of Oryza brachyantha reveals mechanisms underlying Oryza genome evolution.</title>
        <authorList>
            <person name="Chen J."/>
            <person name="Huang Q."/>
            <person name="Gao D."/>
            <person name="Wang J."/>
            <person name="Lang Y."/>
            <person name="Liu T."/>
            <person name="Li B."/>
            <person name="Bai Z."/>
            <person name="Luis Goicoechea J."/>
            <person name="Liang C."/>
            <person name="Chen C."/>
            <person name="Zhang W."/>
            <person name="Sun S."/>
            <person name="Liao Y."/>
            <person name="Zhang X."/>
            <person name="Yang L."/>
            <person name="Song C."/>
            <person name="Wang M."/>
            <person name="Shi J."/>
            <person name="Liu G."/>
            <person name="Liu J."/>
            <person name="Zhou H."/>
            <person name="Zhou W."/>
            <person name="Yu Q."/>
            <person name="An N."/>
            <person name="Chen Y."/>
            <person name="Cai Q."/>
            <person name="Wang B."/>
            <person name="Liu B."/>
            <person name="Min J."/>
            <person name="Huang Y."/>
            <person name="Wu H."/>
            <person name="Li Z."/>
            <person name="Zhang Y."/>
            <person name="Yin Y."/>
            <person name="Song W."/>
            <person name="Jiang J."/>
            <person name="Jackson S.A."/>
            <person name="Wing R.A."/>
            <person name="Wang J."/>
            <person name="Chen M."/>
        </authorList>
    </citation>
    <scope>NUCLEOTIDE SEQUENCE [LARGE SCALE GENOMIC DNA]</scope>
    <source>
        <strain evidence="2">cv. IRGC 101232</strain>
    </source>
</reference>
<dbReference type="HOGENOM" id="CLU_2625915_0_0_1"/>
<dbReference type="Proteomes" id="UP000006038">
    <property type="component" value="Chromosome 6"/>
</dbReference>
<dbReference type="Gramene" id="OB06G19890.1">
    <property type="protein sequence ID" value="OB06G19890.1"/>
    <property type="gene ID" value="OB06G19890"/>
</dbReference>
<evidence type="ECO:0000256" key="1">
    <source>
        <dbReference type="SAM" id="MobiDB-lite"/>
    </source>
</evidence>
<sequence length="78" mass="8905">MEDNTTILPSRVSQQHDASAATESFPDLTNPHDPFASLETEQIPSERLTNKATLRRDGRFLFFLRCFLPTGQTMTIRH</sequence>
<reference evidence="2" key="2">
    <citation type="submission" date="2013-04" db="UniProtKB">
        <authorList>
            <consortium name="EnsemblPlants"/>
        </authorList>
    </citation>
    <scope>IDENTIFICATION</scope>
</reference>
<evidence type="ECO:0000313" key="2">
    <source>
        <dbReference type="EnsemblPlants" id="OB06G19890.1"/>
    </source>
</evidence>
<dbReference type="AlphaFoldDB" id="J3MD95"/>
<dbReference type="EnsemblPlants" id="OB06G19890.1">
    <property type="protein sequence ID" value="OB06G19890.1"/>
    <property type="gene ID" value="OB06G19890"/>
</dbReference>
<name>J3MD95_ORYBR</name>
<evidence type="ECO:0000313" key="3">
    <source>
        <dbReference type="Proteomes" id="UP000006038"/>
    </source>
</evidence>
<keyword evidence="3" id="KW-1185">Reference proteome</keyword>
<feature type="region of interest" description="Disordered" evidence="1">
    <location>
        <begin position="1"/>
        <end position="44"/>
    </location>
</feature>
<organism evidence="2">
    <name type="scientific">Oryza brachyantha</name>
    <name type="common">malo sina</name>
    <dbReference type="NCBI Taxonomy" id="4533"/>
    <lineage>
        <taxon>Eukaryota</taxon>
        <taxon>Viridiplantae</taxon>
        <taxon>Streptophyta</taxon>
        <taxon>Embryophyta</taxon>
        <taxon>Tracheophyta</taxon>
        <taxon>Spermatophyta</taxon>
        <taxon>Magnoliopsida</taxon>
        <taxon>Liliopsida</taxon>
        <taxon>Poales</taxon>
        <taxon>Poaceae</taxon>
        <taxon>BOP clade</taxon>
        <taxon>Oryzoideae</taxon>
        <taxon>Oryzeae</taxon>
        <taxon>Oryzinae</taxon>
        <taxon>Oryza</taxon>
    </lineage>
</organism>
<proteinExistence type="predicted"/>
<accession>J3MD95</accession>
<feature type="compositionally biased region" description="Polar residues" evidence="1">
    <location>
        <begin position="1"/>
        <end position="17"/>
    </location>
</feature>
<protein>
    <submittedName>
        <fullName evidence="2">Uncharacterized protein</fullName>
    </submittedName>
</protein>